<keyword evidence="2" id="KW-1185">Reference proteome</keyword>
<sequence>MPAKRTQPEGRFRTIELENYRPSLVATALSESKRPPVWAWDTTDVDAARDPTFKAGEIRYEEWYKLTR</sequence>
<protein>
    <submittedName>
        <fullName evidence="1">Uncharacterized protein</fullName>
    </submittedName>
</protein>
<accession>A0A834IEP9</accession>
<gene>
    <name evidence="1" type="ORF">GWI33_007233</name>
</gene>
<comment type="caution">
    <text evidence="1">The sequence shown here is derived from an EMBL/GenBank/DDBJ whole genome shotgun (WGS) entry which is preliminary data.</text>
</comment>
<dbReference type="Proteomes" id="UP000625711">
    <property type="component" value="Unassembled WGS sequence"/>
</dbReference>
<organism evidence="1 2">
    <name type="scientific">Rhynchophorus ferrugineus</name>
    <name type="common">Red palm weevil</name>
    <name type="synonym">Curculio ferrugineus</name>
    <dbReference type="NCBI Taxonomy" id="354439"/>
    <lineage>
        <taxon>Eukaryota</taxon>
        <taxon>Metazoa</taxon>
        <taxon>Ecdysozoa</taxon>
        <taxon>Arthropoda</taxon>
        <taxon>Hexapoda</taxon>
        <taxon>Insecta</taxon>
        <taxon>Pterygota</taxon>
        <taxon>Neoptera</taxon>
        <taxon>Endopterygota</taxon>
        <taxon>Coleoptera</taxon>
        <taxon>Polyphaga</taxon>
        <taxon>Cucujiformia</taxon>
        <taxon>Curculionidae</taxon>
        <taxon>Dryophthorinae</taxon>
        <taxon>Rhynchophorus</taxon>
    </lineage>
</organism>
<dbReference type="AlphaFoldDB" id="A0A834IEP9"/>
<name>A0A834IEP9_RHYFE</name>
<dbReference type="EMBL" id="JAACXV010000361">
    <property type="protein sequence ID" value="KAF7279470.1"/>
    <property type="molecule type" value="Genomic_DNA"/>
</dbReference>
<evidence type="ECO:0000313" key="2">
    <source>
        <dbReference type="Proteomes" id="UP000625711"/>
    </source>
</evidence>
<reference evidence="1" key="1">
    <citation type="submission" date="2020-08" db="EMBL/GenBank/DDBJ databases">
        <title>Genome sequencing and assembly of the red palm weevil Rhynchophorus ferrugineus.</title>
        <authorList>
            <person name="Dias G.B."/>
            <person name="Bergman C.M."/>
            <person name="Manee M."/>
        </authorList>
    </citation>
    <scope>NUCLEOTIDE SEQUENCE</scope>
    <source>
        <strain evidence="1">AA-2017</strain>
        <tissue evidence="1">Whole larva</tissue>
    </source>
</reference>
<evidence type="ECO:0000313" key="1">
    <source>
        <dbReference type="EMBL" id="KAF7279470.1"/>
    </source>
</evidence>
<proteinExistence type="predicted"/>